<evidence type="ECO:0000313" key="8">
    <source>
        <dbReference type="Proteomes" id="UP001408594"/>
    </source>
</evidence>
<evidence type="ECO:0000256" key="1">
    <source>
        <dbReference type="ARBA" id="ARBA00009986"/>
    </source>
</evidence>
<comment type="caution">
    <text evidence="7">The sequence shown here is derived from an EMBL/GenBank/DDBJ whole genome shotgun (WGS) entry which is preliminary data.</text>
</comment>
<feature type="active site" evidence="4">
    <location>
        <position position="237"/>
    </location>
</feature>
<dbReference type="SUPFAM" id="SSF53720">
    <property type="entry name" value="ALDH-like"/>
    <property type="match status" value="1"/>
</dbReference>
<dbReference type="PROSITE" id="PS00070">
    <property type="entry name" value="ALDEHYDE_DEHYDR_CYS"/>
    <property type="match status" value="1"/>
</dbReference>
<dbReference type="InterPro" id="IPR016163">
    <property type="entry name" value="Ald_DH_C"/>
</dbReference>
<accession>A0ABP9WS90</accession>
<organism evidence="7 8">
    <name type="scientific">Microbulbifer aestuariivivens</name>
    <dbReference type="NCBI Taxonomy" id="1908308"/>
    <lineage>
        <taxon>Bacteria</taxon>
        <taxon>Pseudomonadati</taxon>
        <taxon>Pseudomonadota</taxon>
        <taxon>Gammaproteobacteria</taxon>
        <taxon>Cellvibrionales</taxon>
        <taxon>Microbulbiferaceae</taxon>
        <taxon>Microbulbifer</taxon>
    </lineage>
</organism>
<dbReference type="Gene3D" id="3.40.605.10">
    <property type="entry name" value="Aldehyde Dehydrogenase, Chain A, domain 1"/>
    <property type="match status" value="1"/>
</dbReference>
<name>A0ABP9WS90_9GAMM</name>
<proteinExistence type="inferred from homology"/>
<sequence>MPAANGGTFEVTAPATGAVLAQVPRAGAGDVDCAVRAAVRGFEAWYRLRPAEREAALLRAASLAEAEGQARFLDTLIDESGSTITKARGEIAYTVDLLRTAAGEARRLYGETFPNDDPHRMSLVIREPLGVVGVVSPYNAPLSLLTKMCAFPLAAGNSLVIKPSEETPLTALAFGRLLLDAGVPPEAVSVVTGFGAECGAELINHPDVRCIALTGSTNTGIAVGQAGLTKMRRMQLELGGKSALLVLKDMDPVKAAKIAAQGIFTHSGQICMANSRIAVEREIYQPFIEALKAEAESLYLGDLREERTVYGPLINARAVEKVLEHVRAAVDGGAKILTGGEIYKGLVVKPTVLLDPPRDSLAWREESFGPVTSVVAVDDLQEAIDVANDSEYGLSAAVLTSNLQWGLHAARRIASGAVHIGTHSFQSNALAPIGGVGLSGMGRSGGHYSTEEFTEVKWISVDVGSLPC</sequence>
<evidence type="ECO:0000256" key="5">
    <source>
        <dbReference type="RuleBase" id="RU003345"/>
    </source>
</evidence>
<dbReference type="PROSITE" id="PS00687">
    <property type="entry name" value="ALDEHYDE_DEHYDR_GLU"/>
    <property type="match status" value="1"/>
</dbReference>
<evidence type="ECO:0000256" key="2">
    <source>
        <dbReference type="ARBA" id="ARBA00023002"/>
    </source>
</evidence>
<dbReference type="PANTHER" id="PTHR42986:SF1">
    <property type="entry name" value="BENZALDEHYDE DEHYDROGENASE YFMT"/>
    <property type="match status" value="1"/>
</dbReference>
<dbReference type="PANTHER" id="PTHR42986">
    <property type="entry name" value="BENZALDEHYDE DEHYDROGENASE YFMT"/>
    <property type="match status" value="1"/>
</dbReference>
<protein>
    <submittedName>
        <fullName evidence="7">Glutarate-semialdehyde dehydrogenase</fullName>
    </submittedName>
</protein>
<reference evidence="7 8" key="1">
    <citation type="submission" date="2024-02" db="EMBL/GenBank/DDBJ databases">
        <title>Microbulbifer aestuariivivens NBRC 112533.</title>
        <authorList>
            <person name="Ichikawa N."/>
            <person name="Katano-Makiyama Y."/>
            <person name="Hidaka K."/>
        </authorList>
    </citation>
    <scope>NUCLEOTIDE SEQUENCE [LARGE SCALE GENOMIC DNA]</scope>
    <source>
        <strain evidence="7 8">NBRC 112533</strain>
    </source>
</reference>
<gene>
    <name evidence="7" type="primary">davD_2</name>
    <name evidence="7" type="ORF">Maes01_02018</name>
</gene>
<dbReference type="EMBL" id="BAABRT010000015">
    <property type="protein sequence ID" value="GAA5525448.1"/>
    <property type="molecule type" value="Genomic_DNA"/>
</dbReference>
<keyword evidence="2 5" id="KW-0560">Oxidoreductase</keyword>
<dbReference type="Proteomes" id="UP001408594">
    <property type="component" value="Unassembled WGS sequence"/>
</dbReference>
<dbReference type="InterPro" id="IPR016162">
    <property type="entry name" value="Ald_DH_N"/>
</dbReference>
<comment type="similarity">
    <text evidence="1 5">Belongs to the aldehyde dehydrogenase family.</text>
</comment>
<evidence type="ECO:0000259" key="6">
    <source>
        <dbReference type="Pfam" id="PF00171"/>
    </source>
</evidence>
<feature type="domain" description="Aldehyde dehydrogenase" evidence="6">
    <location>
        <begin position="5"/>
        <end position="459"/>
    </location>
</feature>
<dbReference type="InterPro" id="IPR016161">
    <property type="entry name" value="Ald_DH/histidinol_DH"/>
</dbReference>
<dbReference type="Gene3D" id="3.40.309.10">
    <property type="entry name" value="Aldehyde Dehydrogenase, Chain A, domain 2"/>
    <property type="match status" value="1"/>
</dbReference>
<dbReference type="InterPro" id="IPR016160">
    <property type="entry name" value="Ald_DH_CS_CYS"/>
</dbReference>
<evidence type="ECO:0000256" key="4">
    <source>
        <dbReference type="PROSITE-ProRule" id="PRU10007"/>
    </source>
</evidence>
<dbReference type="InterPro" id="IPR015590">
    <property type="entry name" value="Aldehyde_DH_dom"/>
</dbReference>
<keyword evidence="3" id="KW-0520">NAD</keyword>
<keyword evidence="8" id="KW-1185">Reference proteome</keyword>
<evidence type="ECO:0000313" key="7">
    <source>
        <dbReference type="EMBL" id="GAA5525448.1"/>
    </source>
</evidence>
<dbReference type="Pfam" id="PF00171">
    <property type="entry name" value="Aldedh"/>
    <property type="match status" value="1"/>
</dbReference>
<evidence type="ECO:0000256" key="3">
    <source>
        <dbReference type="ARBA" id="ARBA00023027"/>
    </source>
</evidence>
<dbReference type="InterPro" id="IPR029510">
    <property type="entry name" value="Ald_DH_CS_GLU"/>
</dbReference>